<keyword evidence="2" id="KW-1185">Reference proteome</keyword>
<gene>
    <name evidence="1" type="ORF">TS85_11445</name>
</gene>
<dbReference type="Proteomes" id="UP000032300">
    <property type="component" value="Chromosome"/>
</dbReference>
<reference evidence="1 2" key="1">
    <citation type="journal article" date="2015" name="Int. J. Syst. Evol. Microbiol.">
        <title>Sphingomonas hengshuiensis sp. nov., isolated from lake wetland.</title>
        <authorList>
            <person name="Wei S."/>
            <person name="Wang T."/>
            <person name="Liu H."/>
            <person name="Zhang C."/>
            <person name="Guo J."/>
            <person name="Wang Q."/>
            <person name="Liang K."/>
            <person name="Zhang Z."/>
        </authorList>
    </citation>
    <scope>NUCLEOTIDE SEQUENCE [LARGE SCALE GENOMIC DNA]</scope>
    <source>
        <strain evidence="1 2">WHSC-8</strain>
    </source>
</reference>
<proteinExistence type="predicted"/>
<dbReference type="OrthoDB" id="5365964at2"/>
<dbReference type="KEGG" id="sphi:TS85_11445"/>
<dbReference type="EMBL" id="CP010836">
    <property type="protein sequence ID" value="AJP72271.1"/>
    <property type="molecule type" value="Genomic_DNA"/>
</dbReference>
<organism evidence="1 2">
    <name type="scientific">Sphingomonas hengshuiensis</name>
    <dbReference type="NCBI Taxonomy" id="1609977"/>
    <lineage>
        <taxon>Bacteria</taxon>
        <taxon>Pseudomonadati</taxon>
        <taxon>Pseudomonadota</taxon>
        <taxon>Alphaproteobacteria</taxon>
        <taxon>Sphingomonadales</taxon>
        <taxon>Sphingomonadaceae</taxon>
        <taxon>Sphingomonas</taxon>
    </lineage>
</organism>
<protein>
    <recommendedName>
        <fullName evidence="3">DUF2190 domain-containing protein</fullName>
    </recommendedName>
</protein>
<reference evidence="1 2" key="2">
    <citation type="submission" date="2015-02" db="EMBL/GenBank/DDBJ databases">
        <title>The complete genome of Sphingomonas hengshuiensis sp. WHSC-8 isolated from soil of Hengshui Lake.</title>
        <authorList>
            <person name="Wei S."/>
            <person name="Guo J."/>
            <person name="Su C."/>
            <person name="Wu R."/>
            <person name="Zhang Z."/>
            <person name="Liang K."/>
            <person name="Li H."/>
            <person name="Wang T."/>
            <person name="Liu H."/>
            <person name="Zhang C."/>
            <person name="Li Z."/>
            <person name="Wang Q."/>
            <person name="Meng J."/>
        </authorList>
    </citation>
    <scope>NUCLEOTIDE SEQUENCE [LARGE SCALE GENOMIC DNA]</scope>
    <source>
        <strain evidence="1 2">WHSC-8</strain>
    </source>
</reference>
<sequence length="111" mass="11179">MATFFQDGDALDFTAPSGGVVAGLFYKIGVTLVFASVSAAAGALFAGYVEGVYEDAAAATSQAWTEGAVLYWDDTNKKFTTTASGNTKAGIAAAAKASAAAVGRVKLVLTL</sequence>
<name>A0A7U4J8N0_9SPHN</name>
<evidence type="ECO:0000313" key="2">
    <source>
        <dbReference type="Proteomes" id="UP000032300"/>
    </source>
</evidence>
<dbReference type="InterPro" id="IPR011231">
    <property type="entry name" value="Phage_VT1-Sakai_H0018"/>
</dbReference>
<dbReference type="AlphaFoldDB" id="A0A7U4J8N0"/>
<accession>A0A7U4J8N0</accession>
<dbReference type="Pfam" id="PF09956">
    <property type="entry name" value="Phage_cement_2"/>
    <property type="match status" value="1"/>
</dbReference>
<dbReference type="RefSeq" id="WP_044332262.1">
    <property type="nucleotide sequence ID" value="NZ_CP010836.1"/>
</dbReference>
<evidence type="ECO:0008006" key="3">
    <source>
        <dbReference type="Google" id="ProtNLM"/>
    </source>
</evidence>
<evidence type="ECO:0000313" key="1">
    <source>
        <dbReference type="EMBL" id="AJP72271.1"/>
    </source>
</evidence>